<dbReference type="PATRIC" id="fig|1230459.4.peg.1002"/>
<gene>
    <name evidence="5" type="ORF">C486_05010</name>
</gene>
<proteinExistence type="predicted"/>
<dbReference type="Pfam" id="PF12849">
    <property type="entry name" value="PBP_like_2"/>
    <property type="match status" value="1"/>
</dbReference>
<sequence>MRSTQLGRFRGGISRRTFIAATGGTGLTGLAGCLGDDTDGADETGTAESDDTDGETLSGEVTVTGSSTVYPISKEMADRFMAAHPDVTVRVEPTGSGGGFEGHFCPGESDINGASRPITSAETDHCGENGVTPLELQIAGDALTMAISTENTWADCLSFAELARIWSENGAETWADLDPDWPAEPFERYGPDTTSGTYDWFTETVVSSAGPHRSDYVSTEDDETIVQGLEESPYAIGYFGYSYYARNADRIDALRVKRGPDDSCAEPSLGAARDGTYPMARPLFIYPSEEALAREPVAEFVRFYLENATADWIADDIGYVPSSDDQSETNLERLEAIVDD</sequence>
<dbReference type="Gene3D" id="3.40.190.10">
    <property type="entry name" value="Periplasmic binding protein-like II"/>
    <property type="match status" value="2"/>
</dbReference>
<dbReference type="InterPro" id="IPR024370">
    <property type="entry name" value="PBP_domain"/>
</dbReference>
<dbReference type="SUPFAM" id="SSF53850">
    <property type="entry name" value="Periplasmic binding protein-like II"/>
    <property type="match status" value="1"/>
</dbReference>
<feature type="region of interest" description="Disordered" evidence="3">
    <location>
        <begin position="38"/>
        <end position="58"/>
    </location>
</feature>
<dbReference type="GO" id="GO:0042301">
    <property type="term" value="F:phosphate ion binding"/>
    <property type="evidence" value="ECO:0007669"/>
    <property type="project" value="InterPro"/>
</dbReference>
<dbReference type="PROSITE" id="PS51257">
    <property type="entry name" value="PROKAR_LIPOPROTEIN"/>
    <property type="match status" value="1"/>
</dbReference>
<protein>
    <submittedName>
        <fullName evidence="5">Phosphate binding protein</fullName>
    </submittedName>
</protein>
<evidence type="ECO:0000313" key="6">
    <source>
        <dbReference type="Proteomes" id="UP000011592"/>
    </source>
</evidence>
<dbReference type="EMBL" id="AOIJ01000038">
    <property type="protein sequence ID" value="ELY82317.1"/>
    <property type="molecule type" value="Genomic_DNA"/>
</dbReference>
<dbReference type="CDD" id="cd13654">
    <property type="entry name" value="PBP2_phosphate_like_2"/>
    <property type="match status" value="1"/>
</dbReference>
<feature type="domain" description="PBP" evidence="4">
    <location>
        <begin position="54"/>
        <end position="305"/>
    </location>
</feature>
<evidence type="ECO:0000259" key="4">
    <source>
        <dbReference type="Pfam" id="PF12849"/>
    </source>
</evidence>
<dbReference type="InterPro" id="IPR011862">
    <property type="entry name" value="Phos-bd"/>
</dbReference>
<evidence type="ECO:0000256" key="3">
    <source>
        <dbReference type="SAM" id="MobiDB-lite"/>
    </source>
</evidence>
<dbReference type="InterPro" id="IPR050811">
    <property type="entry name" value="Phosphate_ABC_transporter"/>
</dbReference>
<reference evidence="5 6" key="1">
    <citation type="journal article" date="2014" name="PLoS Genet.">
        <title>Phylogenetically driven sequencing of extremely halophilic archaea reveals strategies for static and dynamic osmo-response.</title>
        <authorList>
            <person name="Becker E.A."/>
            <person name="Seitzer P.M."/>
            <person name="Tritt A."/>
            <person name="Larsen D."/>
            <person name="Krusor M."/>
            <person name="Yao A.I."/>
            <person name="Wu D."/>
            <person name="Madern D."/>
            <person name="Eisen J.A."/>
            <person name="Darling A.E."/>
            <person name="Facciotti M.T."/>
        </authorList>
    </citation>
    <scope>NUCLEOTIDE SEQUENCE [LARGE SCALE GENOMIC DNA]</scope>
    <source>
        <strain evidence="5 6">JCM 14663</strain>
    </source>
</reference>
<dbReference type="PANTHER" id="PTHR30570">
    <property type="entry name" value="PERIPLASMIC PHOSPHATE BINDING COMPONENT OF PHOSPHATE ABC TRANSPORTER"/>
    <property type="match status" value="1"/>
</dbReference>
<keyword evidence="1" id="KW-0813">Transport</keyword>
<dbReference type="PANTHER" id="PTHR30570:SF1">
    <property type="entry name" value="PHOSPHATE-BINDING PROTEIN PSTS"/>
    <property type="match status" value="1"/>
</dbReference>
<evidence type="ECO:0000256" key="1">
    <source>
        <dbReference type="ARBA" id="ARBA00022448"/>
    </source>
</evidence>
<keyword evidence="2" id="KW-0732">Signal</keyword>
<evidence type="ECO:0000313" key="5">
    <source>
        <dbReference type="EMBL" id="ELY82317.1"/>
    </source>
</evidence>
<name>L9Z9J7_9EURY</name>
<dbReference type="RefSeq" id="WP_008453593.1">
    <property type="nucleotide sequence ID" value="NZ_AOIJ01000038.1"/>
</dbReference>
<dbReference type="NCBIfam" id="TIGR02136">
    <property type="entry name" value="ptsS_2"/>
    <property type="match status" value="1"/>
</dbReference>
<accession>L9Z9J7</accession>
<comment type="caution">
    <text evidence="5">The sequence shown here is derived from an EMBL/GenBank/DDBJ whole genome shotgun (WGS) entry which is preliminary data.</text>
</comment>
<evidence type="ECO:0000256" key="2">
    <source>
        <dbReference type="ARBA" id="ARBA00022729"/>
    </source>
</evidence>
<keyword evidence="6" id="KW-1185">Reference proteome</keyword>
<dbReference type="Proteomes" id="UP000011592">
    <property type="component" value="Unassembled WGS sequence"/>
</dbReference>
<dbReference type="AlphaFoldDB" id="L9Z9J7"/>
<organism evidence="5 6">
    <name type="scientific">Natrinema gari JCM 14663</name>
    <dbReference type="NCBI Taxonomy" id="1230459"/>
    <lineage>
        <taxon>Archaea</taxon>
        <taxon>Methanobacteriati</taxon>
        <taxon>Methanobacteriota</taxon>
        <taxon>Stenosarchaea group</taxon>
        <taxon>Halobacteria</taxon>
        <taxon>Halobacteriales</taxon>
        <taxon>Natrialbaceae</taxon>
        <taxon>Natrinema</taxon>
    </lineage>
</organism>